<dbReference type="PROSITE" id="PS50011">
    <property type="entry name" value="PROTEIN_KINASE_DOM"/>
    <property type="match status" value="2"/>
</dbReference>
<dbReference type="GO" id="GO:0004674">
    <property type="term" value="F:protein serine/threonine kinase activity"/>
    <property type="evidence" value="ECO:0007669"/>
    <property type="project" value="UniProtKB-KW"/>
</dbReference>
<keyword evidence="12" id="KW-0325">Glycoprotein</keyword>
<dbReference type="OMA" id="CLRTPYD"/>
<evidence type="ECO:0000256" key="6">
    <source>
        <dbReference type="ARBA" id="ARBA00022729"/>
    </source>
</evidence>
<feature type="domain" description="Protein kinase" evidence="19">
    <location>
        <begin position="512"/>
        <end position="795"/>
    </location>
</feature>
<dbReference type="SMART" id="SM00220">
    <property type="entry name" value="S_TKc"/>
    <property type="match status" value="2"/>
</dbReference>
<dbReference type="InterPro" id="IPR017441">
    <property type="entry name" value="Protein_kinase_ATP_BS"/>
</dbReference>
<evidence type="ECO:0000256" key="4">
    <source>
        <dbReference type="ARBA" id="ARBA00022679"/>
    </source>
</evidence>
<reference evidence="20" key="2">
    <citation type="submission" date="2021-03" db="UniProtKB">
        <authorList>
            <consortium name="EnsemblPlants"/>
        </authorList>
    </citation>
    <scope>IDENTIFICATION</scope>
</reference>
<feature type="binding site" evidence="15">
    <location>
        <position position="1184"/>
    </location>
    <ligand>
        <name>ATP</name>
        <dbReference type="ChEBI" id="CHEBI:30616"/>
    </ligand>
</feature>
<dbReference type="GO" id="GO:0030247">
    <property type="term" value="F:polysaccharide binding"/>
    <property type="evidence" value="ECO:0007669"/>
    <property type="project" value="InterPro"/>
</dbReference>
<feature type="compositionally biased region" description="Polar residues" evidence="16">
    <location>
        <begin position="1484"/>
        <end position="1494"/>
    </location>
</feature>
<evidence type="ECO:0000256" key="12">
    <source>
        <dbReference type="ARBA" id="ARBA00023180"/>
    </source>
</evidence>
<dbReference type="InterPro" id="IPR008271">
    <property type="entry name" value="Ser/Thr_kinase_AS"/>
</dbReference>
<comment type="catalytic activity">
    <reaction evidence="14">
        <text>L-seryl-[protein] + ATP = O-phospho-L-seryl-[protein] + ADP + H(+)</text>
        <dbReference type="Rhea" id="RHEA:17989"/>
        <dbReference type="Rhea" id="RHEA-COMP:9863"/>
        <dbReference type="Rhea" id="RHEA-COMP:11604"/>
        <dbReference type="ChEBI" id="CHEBI:15378"/>
        <dbReference type="ChEBI" id="CHEBI:29999"/>
        <dbReference type="ChEBI" id="CHEBI:30616"/>
        <dbReference type="ChEBI" id="CHEBI:83421"/>
        <dbReference type="ChEBI" id="CHEBI:456216"/>
        <dbReference type="EC" id="2.7.11.1"/>
    </reaction>
</comment>
<name>A0A803MYK7_CHEQI</name>
<reference evidence="20" key="1">
    <citation type="journal article" date="2017" name="Nature">
        <title>The genome of Chenopodium quinoa.</title>
        <authorList>
            <person name="Jarvis D.E."/>
            <person name="Ho Y.S."/>
            <person name="Lightfoot D.J."/>
            <person name="Schmoeckel S.M."/>
            <person name="Li B."/>
            <person name="Borm T.J.A."/>
            <person name="Ohyanagi H."/>
            <person name="Mineta K."/>
            <person name="Michell C.T."/>
            <person name="Saber N."/>
            <person name="Kharbatia N.M."/>
            <person name="Rupper R.R."/>
            <person name="Sharp A.R."/>
            <person name="Dally N."/>
            <person name="Boughton B.A."/>
            <person name="Woo Y.H."/>
            <person name="Gao G."/>
            <person name="Schijlen E.G.W.M."/>
            <person name="Guo X."/>
            <person name="Momin A.A."/>
            <person name="Negrao S."/>
            <person name="Al-Babili S."/>
            <person name="Gehring C."/>
            <person name="Roessner U."/>
            <person name="Jung C."/>
            <person name="Murphy K."/>
            <person name="Arold S.T."/>
            <person name="Gojobori T."/>
            <person name="van der Linden C.G."/>
            <person name="van Loo E.N."/>
            <person name="Jellen E.N."/>
            <person name="Maughan P.J."/>
            <person name="Tester M."/>
        </authorList>
    </citation>
    <scope>NUCLEOTIDE SEQUENCE [LARGE SCALE GENOMIC DNA]</scope>
    <source>
        <strain evidence="20">cv. PI 614886</strain>
    </source>
</reference>
<dbReference type="PROSITE" id="PS00108">
    <property type="entry name" value="PROTEIN_KINASE_ST"/>
    <property type="match status" value="2"/>
</dbReference>
<dbReference type="Gramene" id="AUR62037287-RA">
    <property type="protein sequence ID" value="AUR62037287-RA:cds"/>
    <property type="gene ID" value="AUR62037287"/>
</dbReference>
<evidence type="ECO:0000256" key="7">
    <source>
        <dbReference type="ARBA" id="ARBA00022741"/>
    </source>
</evidence>
<evidence type="ECO:0000259" key="19">
    <source>
        <dbReference type="PROSITE" id="PS50011"/>
    </source>
</evidence>
<dbReference type="GO" id="GO:0005886">
    <property type="term" value="C:plasma membrane"/>
    <property type="evidence" value="ECO:0007669"/>
    <property type="project" value="UniProtKB-ARBA"/>
</dbReference>
<dbReference type="InterPro" id="IPR011009">
    <property type="entry name" value="Kinase-like_dom_sf"/>
</dbReference>
<keyword evidence="7 15" id="KW-0547">Nucleotide-binding</keyword>
<dbReference type="PROSITE" id="PS00107">
    <property type="entry name" value="PROTEIN_KINASE_ATP"/>
    <property type="match status" value="2"/>
</dbReference>
<dbReference type="EnsemblPlants" id="AUR62037287-RA">
    <property type="protein sequence ID" value="AUR62037287-RA:cds"/>
    <property type="gene ID" value="AUR62037287"/>
</dbReference>
<feature type="signal peptide" evidence="18">
    <location>
        <begin position="1"/>
        <end position="27"/>
    </location>
</feature>
<keyword evidence="10 17" id="KW-1133">Transmembrane helix</keyword>
<evidence type="ECO:0000256" key="18">
    <source>
        <dbReference type="SAM" id="SignalP"/>
    </source>
</evidence>
<dbReference type="Pfam" id="PF00069">
    <property type="entry name" value="Pkinase"/>
    <property type="match status" value="2"/>
</dbReference>
<organism evidence="20 21">
    <name type="scientific">Chenopodium quinoa</name>
    <name type="common">Quinoa</name>
    <dbReference type="NCBI Taxonomy" id="63459"/>
    <lineage>
        <taxon>Eukaryota</taxon>
        <taxon>Viridiplantae</taxon>
        <taxon>Streptophyta</taxon>
        <taxon>Embryophyta</taxon>
        <taxon>Tracheophyta</taxon>
        <taxon>Spermatophyta</taxon>
        <taxon>Magnoliopsida</taxon>
        <taxon>eudicotyledons</taxon>
        <taxon>Gunneridae</taxon>
        <taxon>Pentapetalae</taxon>
        <taxon>Caryophyllales</taxon>
        <taxon>Chenopodiaceae</taxon>
        <taxon>Chenopodioideae</taxon>
        <taxon>Atripliceae</taxon>
        <taxon>Chenopodium</taxon>
    </lineage>
</organism>
<evidence type="ECO:0000313" key="21">
    <source>
        <dbReference type="Proteomes" id="UP000596660"/>
    </source>
</evidence>
<dbReference type="Pfam" id="PF14380">
    <property type="entry name" value="WAK_assoc"/>
    <property type="match status" value="2"/>
</dbReference>
<dbReference type="PANTHER" id="PTHR46008">
    <property type="entry name" value="LEAF RUST 10 DISEASE-RESISTANCE LOCUS RECEPTOR-LIKE PROTEIN KINASE-LIKE 1.4"/>
    <property type="match status" value="1"/>
</dbReference>
<dbReference type="PANTHER" id="PTHR46008:SF2">
    <property type="entry name" value="LEAF RUST 10 DISEASE-RESISTANCE LOCUS RECEPTOR-LIKE PROTEIN KINASE-LIKE 1.4"/>
    <property type="match status" value="1"/>
</dbReference>
<evidence type="ECO:0000256" key="2">
    <source>
        <dbReference type="ARBA" id="ARBA00012513"/>
    </source>
</evidence>
<keyword evidence="5 17" id="KW-0812">Transmembrane</keyword>
<comment type="catalytic activity">
    <reaction evidence="13">
        <text>L-threonyl-[protein] + ATP = O-phospho-L-threonyl-[protein] + ADP + H(+)</text>
        <dbReference type="Rhea" id="RHEA:46608"/>
        <dbReference type="Rhea" id="RHEA-COMP:11060"/>
        <dbReference type="Rhea" id="RHEA-COMP:11605"/>
        <dbReference type="ChEBI" id="CHEBI:15378"/>
        <dbReference type="ChEBI" id="CHEBI:30013"/>
        <dbReference type="ChEBI" id="CHEBI:30616"/>
        <dbReference type="ChEBI" id="CHEBI:61977"/>
        <dbReference type="ChEBI" id="CHEBI:456216"/>
        <dbReference type="EC" id="2.7.11.1"/>
    </reaction>
</comment>
<dbReference type="SUPFAM" id="SSF56112">
    <property type="entry name" value="Protein kinase-like (PK-like)"/>
    <property type="match status" value="2"/>
</dbReference>
<proteinExistence type="predicted"/>
<feature type="transmembrane region" description="Helical" evidence="17">
    <location>
        <begin position="859"/>
        <end position="879"/>
    </location>
</feature>
<dbReference type="GO" id="GO:0005524">
    <property type="term" value="F:ATP binding"/>
    <property type="evidence" value="ECO:0007669"/>
    <property type="project" value="UniProtKB-UniRule"/>
</dbReference>
<evidence type="ECO:0000256" key="13">
    <source>
        <dbReference type="ARBA" id="ARBA00047899"/>
    </source>
</evidence>
<dbReference type="Gene3D" id="3.30.200.20">
    <property type="entry name" value="Phosphorylase Kinase, domain 1"/>
    <property type="match status" value="2"/>
</dbReference>
<evidence type="ECO:0000256" key="1">
    <source>
        <dbReference type="ARBA" id="ARBA00004167"/>
    </source>
</evidence>
<evidence type="ECO:0000256" key="3">
    <source>
        <dbReference type="ARBA" id="ARBA00022527"/>
    </source>
</evidence>
<keyword evidence="11 17" id="KW-0472">Membrane</keyword>
<feature type="binding site" evidence="15">
    <location>
        <position position="540"/>
    </location>
    <ligand>
        <name>ATP</name>
        <dbReference type="ChEBI" id="CHEBI:30616"/>
    </ligand>
</feature>
<dbReference type="InterPro" id="IPR032872">
    <property type="entry name" value="WAK_assoc_C"/>
</dbReference>
<protein>
    <recommendedName>
        <fullName evidence="2">non-specific serine/threonine protein kinase</fullName>
        <ecNumber evidence="2">2.7.11.1</ecNumber>
    </recommendedName>
</protein>
<evidence type="ECO:0000256" key="10">
    <source>
        <dbReference type="ARBA" id="ARBA00022989"/>
    </source>
</evidence>
<keyword evidence="9 15" id="KW-0067">ATP-binding</keyword>
<evidence type="ECO:0000256" key="16">
    <source>
        <dbReference type="SAM" id="MobiDB-lite"/>
    </source>
</evidence>
<feature type="domain" description="Protein kinase" evidence="19">
    <location>
        <begin position="1156"/>
        <end position="1442"/>
    </location>
</feature>
<dbReference type="InterPro" id="IPR025287">
    <property type="entry name" value="WAK_GUB"/>
</dbReference>
<feature type="chain" id="PRO_5031419773" description="non-specific serine/threonine protein kinase" evidence="18">
    <location>
        <begin position="28"/>
        <end position="1494"/>
    </location>
</feature>
<evidence type="ECO:0000256" key="17">
    <source>
        <dbReference type="SAM" id="Phobius"/>
    </source>
</evidence>
<dbReference type="Proteomes" id="UP000596660">
    <property type="component" value="Unplaced"/>
</dbReference>
<evidence type="ECO:0000256" key="5">
    <source>
        <dbReference type="ARBA" id="ARBA00022692"/>
    </source>
</evidence>
<dbReference type="EC" id="2.7.11.1" evidence="2"/>
<keyword evidence="21" id="KW-1185">Reference proteome</keyword>
<sequence length="1494" mass="169140">MKKKSCCFCKSNLFNLTLLLQFHLLLSLSENHYGDCEPRKCGNQTIKYPFHIQNDQKPYCGYPGFGVSCNFDSFPVFNISGDAYIIKNISYETQKFQVINSALVEDVPSSRGCFHSLHNLTMPHDSINFSMNNDYLYVFPDCPEKVLKEYRDKRVNCGRLAVYKNDSNLQDLEKKCNGVVIEVPYYVEDQTKGKVMDMLERGVLLNWKAYNCTVCLKSGGQCGFDEPNSQFNCFCPDRTHALQCKEPPVHSLQKSYCGQQGFEVTCNSKSHLIINLSNDTYAIQEISYEYQSMNILNTAFIDASFNCTLGIHSFTLDENRFKFACIHSEVFLLQDCNNKVKSSIGEYKEESCISNNKSSGNLIGIYAQGRNLSQFAGKCKKVVSVPYEGRNLTDIDGAIRNGVQLKWNATSCVECAKSGGRCGYHYETSLQMQCFCPHGVYPHKCPSIGGVVLVFLALLAVWHRKKLKFGHPKYVSRSVSLDRSASDLERGSVYFGIPLFTYTELIEATDNFSESRELGDGGFGIVYYGKLKDGREVAVKRLYEKSFRRVEQFMNEIQILTRLRHQNLVTLYGCTSQHCRELLLVYEYVENGTVADHLFGEKAKPGSLTWPIRLRIAIETASALSYLHASDIIHRDVKTSNILLDSSFKVRVADFGLSRLFPTDVTHVSTAPQGTPGYLDPEYHQCYQLTDRSDVYSFGVVLIELISSLPAIDLERNRSEINLSNYAMNRIQRCAFDELVDPKLGFASDFKVKRMTTLVAELAFQCLQHDKEFRPSMDEILESLNRIESSDYDALQEEEMANDTGEVVKTQSSCPPSSSIDDDHAQLLNTRQLHPPSPISVMDKWDSRSTIQSKDNNKGLQMASASASVALFFFLLKFVQNLSAEEQKRHVCPTTFQCGTFGTFGYPLTTAFNPGCGICVINCTDTTPTIGLSPTGPWYEIMKTFSNNRSFLVSDALLKYVVNSDTCDAFEGKTISLPKSTAVIVTNLFFETLWKCRRNFNMSSNGNFRRILGCQNYSIYHSNNSKDGSRFANCSSFQYPIFLIVELSDKCSHCVSEGGYCQETIPDKFQCINKRKERSRFRLLLGLGISGGIIVIIIFGLLFWCRKKIKLRSLELTSGNNSKQTMRMKTNLEGSKVYFTVPVFSYSELEEATKNFDPSNELGDGGFGTVYYGKLKDRREVAVKRLYDRNCRQLELYMNEIEILACLRHQNLVTLYGCTSRRSRELLLVYEYVPNGTVADHLVGDQAMCGTLIWPVRMRIAIEIATALSYLHASDVIHRDVKTQNILLDNNFSVKVADFGLSRLFPMDVTHISTAPQGTPGYLDPEYHQCYQLTDKSDVYSFGVVLVELISSMPAVDLTRKEDEINLSYYAMKRIQCCAFDDLVDKRLGFDSNYKVKRMITLVAELAFQCLQHKKEFRPSMDEVLETLKRIDSADYGVHKSIEMEDSADYEVHKSIEKEDSDAWLLSNAENLPSPNSVMYKWGSSKSATPTASR</sequence>
<evidence type="ECO:0000256" key="11">
    <source>
        <dbReference type="ARBA" id="ARBA00023136"/>
    </source>
</evidence>
<keyword evidence="6 18" id="KW-0732">Signal</keyword>
<accession>A0A803MYK7</accession>
<dbReference type="Pfam" id="PF13947">
    <property type="entry name" value="GUB_WAK_bind"/>
    <property type="match status" value="2"/>
</dbReference>
<dbReference type="FunFam" id="3.30.200.20:FF:000217">
    <property type="entry name" value="probable LRR receptor-like serine/threonine-protein kinase At1g53430"/>
    <property type="match status" value="2"/>
</dbReference>
<keyword evidence="8" id="KW-0418">Kinase</keyword>
<dbReference type="Gene3D" id="1.10.510.10">
    <property type="entry name" value="Transferase(Phosphotransferase) domain 1"/>
    <property type="match status" value="2"/>
</dbReference>
<feature type="transmembrane region" description="Helical" evidence="17">
    <location>
        <begin position="1083"/>
        <end position="1104"/>
    </location>
</feature>
<evidence type="ECO:0000313" key="20">
    <source>
        <dbReference type="EnsemblPlants" id="AUR62037287-RA:cds"/>
    </source>
</evidence>
<evidence type="ECO:0000256" key="8">
    <source>
        <dbReference type="ARBA" id="ARBA00022777"/>
    </source>
</evidence>
<evidence type="ECO:0000256" key="15">
    <source>
        <dbReference type="PROSITE-ProRule" id="PRU10141"/>
    </source>
</evidence>
<dbReference type="FunFam" id="1.10.510.10:FF:000161">
    <property type="entry name" value="Wall-associated receptor kinase-like 20"/>
    <property type="match status" value="2"/>
</dbReference>
<keyword evidence="3" id="KW-0723">Serine/threonine-protein kinase</keyword>
<feature type="region of interest" description="Disordered" evidence="16">
    <location>
        <begin position="1471"/>
        <end position="1494"/>
    </location>
</feature>
<evidence type="ECO:0000256" key="14">
    <source>
        <dbReference type="ARBA" id="ARBA00048679"/>
    </source>
</evidence>
<evidence type="ECO:0000256" key="9">
    <source>
        <dbReference type="ARBA" id="ARBA00022840"/>
    </source>
</evidence>
<dbReference type="InterPro" id="IPR000719">
    <property type="entry name" value="Prot_kinase_dom"/>
</dbReference>
<keyword evidence="4" id="KW-0808">Transferase</keyword>
<comment type="subcellular location">
    <subcellularLocation>
        <location evidence="1">Membrane</location>
        <topology evidence="1">Single-pass membrane protein</topology>
    </subcellularLocation>
</comment>